<accession>A0A6M3K8L5</accession>
<dbReference type="EMBL" id="MT142321">
    <property type="protein sequence ID" value="QJA78133.1"/>
    <property type="molecule type" value="Genomic_DNA"/>
</dbReference>
<dbReference type="AlphaFoldDB" id="A0A6M3K8L5"/>
<evidence type="ECO:0000313" key="1">
    <source>
        <dbReference type="EMBL" id="QJA66628.1"/>
    </source>
</evidence>
<proteinExistence type="predicted"/>
<dbReference type="EMBL" id="MT141558">
    <property type="protein sequence ID" value="QJA66628.1"/>
    <property type="molecule type" value="Genomic_DNA"/>
</dbReference>
<name>A0A6M3K8L5_9ZZZZ</name>
<sequence length="88" mass="10324">MDSMKELRAVRMGLSKISPRITKLRDRLHNMELAQTAMILRKWRLQELSGEVIVQHTATKIIPSFEAMWTTMTPEEKLRKLQEMEATL</sequence>
<organism evidence="2">
    <name type="scientific">viral metagenome</name>
    <dbReference type="NCBI Taxonomy" id="1070528"/>
    <lineage>
        <taxon>unclassified sequences</taxon>
        <taxon>metagenomes</taxon>
        <taxon>organismal metagenomes</taxon>
    </lineage>
</organism>
<protein>
    <submittedName>
        <fullName evidence="2">Uncharacterized protein</fullName>
    </submittedName>
</protein>
<reference evidence="2" key="1">
    <citation type="submission" date="2020-03" db="EMBL/GenBank/DDBJ databases">
        <title>The deep terrestrial virosphere.</title>
        <authorList>
            <person name="Holmfeldt K."/>
            <person name="Nilsson E."/>
            <person name="Simone D."/>
            <person name="Lopez-Fernandez M."/>
            <person name="Wu X."/>
            <person name="de Brujin I."/>
            <person name="Lundin D."/>
            <person name="Andersson A."/>
            <person name="Bertilsson S."/>
            <person name="Dopson M."/>
        </authorList>
    </citation>
    <scope>NUCLEOTIDE SEQUENCE</scope>
    <source>
        <strain evidence="2">MM415A01130</strain>
        <strain evidence="1">MM415B00340</strain>
    </source>
</reference>
<evidence type="ECO:0000313" key="2">
    <source>
        <dbReference type="EMBL" id="QJA78133.1"/>
    </source>
</evidence>
<gene>
    <name evidence="2" type="ORF">MM415A01130_0025</name>
    <name evidence="1" type="ORF">MM415B00340_0012</name>
</gene>